<dbReference type="AlphaFoldDB" id="A0A366IQF0"/>
<proteinExistence type="predicted"/>
<evidence type="ECO:0000313" key="1">
    <source>
        <dbReference type="EMBL" id="RBP74732.1"/>
    </source>
</evidence>
<reference evidence="1 2" key="1">
    <citation type="submission" date="2018-06" db="EMBL/GenBank/DDBJ databases">
        <title>Freshwater and sediment microbial communities from various areas in North America, analyzing microbe dynamics in response to fracking.</title>
        <authorList>
            <person name="Lamendella R."/>
        </authorList>
    </citation>
    <scope>NUCLEOTIDE SEQUENCE [LARGE SCALE GENOMIC DNA]</scope>
    <source>
        <strain evidence="1 2">3b_TX</strain>
    </source>
</reference>
<gene>
    <name evidence="1" type="ORF">DFO65_101458</name>
</gene>
<dbReference type="RefSeq" id="WP_113902766.1">
    <property type="nucleotide sequence ID" value="NZ_QNSB01000001.1"/>
</dbReference>
<name>A0A366IQF0_9MICO</name>
<organism evidence="1 2">
    <name type="scientific">Brevibacterium celere</name>
    <dbReference type="NCBI Taxonomy" id="225845"/>
    <lineage>
        <taxon>Bacteria</taxon>
        <taxon>Bacillati</taxon>
        <taxon>Actinomycetota</taxon>
        <taxon>Actinomycetes</taxon>
        <taxon>Micrococcales</taxon>
        <taxon>Brevibacteriaceae</taxon>
        <taxon>Brevibacterium</taxon>
    </lineage>
</organism>
<accession>A0A366IQF0</accession>
<comment type="caution">
    <text evidence="1">The sequence shown here is derived from an EMBL/GenBank/DDBJ whole genome shotgun (WGS) entry which is preliminary data.</text>
</comment>
<keyword evidence="2" id="KW-1185">Reference proteome</keyword>
<sequence>MARFALIPASPVLLDGVDRLETPRLAGLRASIEDVLRTSPRWSLPVADLPPLAGLGGYGIDRGIDTRSGELLVGDDWIEAVGDLGDDERAAAESAHPGIGITLLHAHAAGVSVGALADSGDLIIPLDLSAAAGEDSPLAPVPGATAFDAAVIEALGAADVPALLDLIAGAADVHADLTLLHAALNHLGERPDRVFDLEKIVFDEDVHDVRSLCGTGRC</sequence>
<dbReference type="EMBL" id="QNSB01000001">
    <property type="protein sequence ID" value="RBP74732.1"/>
    <property type="molecule type" value="Genomic_DNA"/>
</dbReference>
<evidence type="ECO:0000313" key="2">
    <source>
        <dbReference type="Proteomes" id="UP000253509"/>
    </source>
</evidence>
<protein>
    <submittedName>
        <fullName evidence="1">Uncharacterized protein</fullName>
    </submittedName>
</protein>
<dbReference type="Proteomes" id="UP000253509">
    <property type="component" value="Unassembled WGS sequence"/>
</dbReference>